<dbReference type="EMBL" id="JANCYU010000004">
    <property type="protein sequence ID" value="KAK4522382.1"/>
    <property type="molecule type" value="Genomic_DNA"/>
</dbReference>
<accession>A0AAV9I4P9</accession>
<protein>
    <submittedName>
        <fullName evidence="1">Uncharacterized protein</fullName>
    </submittedName>
</protein>
<name>A0AAV9I4P9_9RHOD</name>
<dbReference type="AlphaFoldDB" id="A0AAV9I4P9"/>
<keyword evidence="2" id="KW-1185">Reference proteome</keyword>
<reference evidence="1 2" key="1">
    <citation type="submission" date="2022-07" db="EMBL/GenBank/DDBJ databases">
        <title>Genome-wide signatures of adaptation to extreme environments.</title>
        <authorList>
            <person name="Cho C.H."/>
            <person name="Yoon H.S."/>
        </authorList>
    </citation>
    <scope>NUCLEOTIDE SEQUENCE [LARGE SCALE GENOMIC DNA]</scope>
    <source>
        <strain evidence="1 2">108.79 E11</strain>
    </source>
</reference>
<sequence length="76" mass="8943">MRRLVSSAVNSIQLSNRGSKTVREVFRKWLTTGKMTQRHTWREYRQYALQNGGALLRDYLEYSKGLQWLLLLRVGG</sequence>
<gene>
    <name evidence="1" type="ORF">GAYE_HTGSCF06PCTG21G0263</name>
</gene>
<evidence type="ECO:0000313" key="1">
    <source>
        <dbReference type="EMBL" id="KAK4522382.1"/>
    </source>
</evidence>
<evidence type="ECO:0000313" key="2">
    <source>
        <dbReference type="Proteomes" id="UP001300502"/>
    </source>
</evidence>
<proteinExistence type="predicted"/>
<comment type="caution">
    <text evidence="1">The sequence shown here is derived from an EMBL/GenBank/DDBJ whole genome shotgun (WGS) entry which is preliminary data.</text>
</comment>
<dbReference type="Proteomes" id="UP001300502">
    <property type="component" value="Unassembled WGS sequence"/>
</dbReference>
<organism evidence="1 2">
    <name type="scientific">Galdieria yellowstonensis</name>
    <dbReference type="NCBI Taxonomy" id="3028027"/>
    <lineage>
        <taxon>Eukaryota</taxon>
        <taxon>Rhodophyta</taxon>
        <taxon>Bangiophyceae</taxon>
        <taxon>Galdieriales</taxon>
        <taxon>Galdieriaceae</taxon>
        <taxon>Galdieria</taxon>
    </lineage>
</organism>